<comment type="caution">
    <text evidence="2">The sequence shown here is derived from an EMBL/GenBank/DDBJ whole genome shotgun (WGS) entry which is preliminary data.</text>
</comment>
<dbReference type="EMBL" id="JACVVK020000711">
    <property type="protein sequence ID" value="KAK7452838.1"/>
    <property type="molecule type" value="Genomic_DNA"/>
</dbReference>
<keyword evidence="3" id="KW-1185">Reference proteome</keyword>
<dbReference type="AlphaFoldDB" id="A0ABD0J2K2"/>
<evidence type="ECO:0000313" key="2">
    <source>
        <dbReference type="EMBL" id="KAK7452838.1"/>
    </source>
</evidence>
<organism evidence="2 3">
    <name type="scientific">Batillaria attramentaria</name>
    <dbReference type="NCBI Taxonomy" id="370345"/>
    <lineage>
        <taxon>Eukaryota</taxon>
        <taxon>Metazoa</taxon>
        <taxon>Spiralia</taxon>
        <taxon>Lophotrochozoa</taxon>
        <taxon>Mollusca</taxon>
        <taxon>Gastropoda</taxon>
        <taxon>Caenogastropoda</taxon>
        <taxon>Sorbeoconcha</taxon>
        <taxon>Cerithioidea</taxon>
        <taxon>Batillariidae</taxon>
        <taxon>Batillaria</taxon>
    </lineage>
</organism>
<sequence length="237" mass="26561">MASARVAKAKRQGTTTRKDSTASADGDDDKNSQPLKLEDLEILSTIAVTQRQNTQSLPWHYLHTIQQPLSQRMTQTPRYRRCDTLNFDPVCYQSEEEHQQNALGTLGARLSQYDDGGSGAFMCEVCTRMHPLVRALKTPPPGSRRTLVTFKLRTDGQSVQMISPTRADTEEGVEAVTSVEFPEVSSTDTVAPANVTFRKSEIIVFDMSRKSTGHVCLPAQTRIRDSVTRERFRRAQK</sequence>
<evidence type="ECO:0000313" key="3">
    <source>
        <dbReference type="Proteomes" id="UP001519460"/>
    </source>
</evidence>
<gene>
    <name evidence="2" type="ORF">BaRGS_00039662</name>
</gene>
<accession>A0ABD0J2K2</accession>
<reference evidence="2 3" key="1">
    <citation type="journal article" date="2023" name="Sci. Data">
        <title>Genome assembly of the Korean intertidal mud-creeper Batillaria attramentaria.</title>
        <authorList>
            <person name="Patra A.K."/>
            <person name="Ho P.T."/>
            <person name="Jun S."/>
            <person name="Lee S.J."/>
            <person name="Kim Y."/>
            <person name="Won Y.J."/>
        </authorList>
    </citation>
    <scope>NUCLEOTIDE SEQUENCE [LARGE SCALE GENOMIC DNA]</scope>
    <source>
        <strain evidence="2">Wonlab-2016</strain>
    </source>
</reference>
<protein>
    <submittedName>
        <fullName evidence="2">Uncharacterized protein</fullName>
    </submittedName>
</protein>
<dbReference type="Proteomes" id="UP001519460">
    <property type="component" value="Unassembled WGS sequence"/>
</dbReference>
<proteinExistence type="predicted"/>
<name>A0ABD0J2K2_9CAEN</name>
<evidence type="ECO:0000256" key="1">
    <source>
        <dbReference type="SAM" id="MobiDB-lite"/>
    </source>
</evidence>
<feature type="region of interest" description="Disordered" evidence="1">
    <location>
        <begin position="1"/>
        <end position="33"/>
    </location>
</feature>